<organism evidence="1 2">
    <name type="scientific">Erwinia phage vB_EamM_RisingSun</name>
    <dbReference type="NCBI Taxonomy" id="2026080"/>
    <lineage>
        <taxon>Viruses</taxon>
        <taxon>Duplodnaviria</taxon>
        <taxon>Heunggongvirae</taxon>
        <taxon>Uroviricota</taxon>
        <taxon>Caudoviricetes</taxon>
        <taxon>Chimalliviridae</taxon>
        <taxon>Risingsunvirus</taxon>
        <taxon>Risingsunvirus risingsun</taxon>
    </lineage>
</organism>
<dbReference type="Proteomes" id="UP000225553">
    <property type="component" value="Segment"/>
</dbReference>
<dbReference type="OrthoDB" id="7088at10239"/>
<evidence type="ECO:0000313" key="2">
    <source>
        <dbReference type="Proteomes" id="UP000225553"/>
    </source>
</evidence>
<dbReference type="Pfam" id="PF18946">
    <property type="entry name" value="Apex"/>
    <property type="match status" value="1"/>
</dbReference>
<evidence type="ECO:0000313" key="1">
    <source>
        <dbReference type="EMBL" id="ASU03568.1"/>
    </source>
</evidence>
<proteinExistence type="predicted"/>
<sequence>MSSMIQFLGTGIVAANKNTNTDQIMVYLPSKFPMADGKVEATAEQQEKQSLDAQGNTVNSKVLMSNAVPAFWKSMGDSNRLSSPDVREGSEVSIYQVTGQKKYYWTTWGMNAKTMRLETVMYGWSASPATDENITDPDKEDFNIDNFYTFMISTHTGKVSFRTSQKNQEKTVFEVMIDAMAGKIMVGGKEKSYLVLDDIERSLTYTNADGSVFNINKQVLTAYTKDKINLNADKEINLLTKKLNIQCDTWQVQAKNTQFQISSSWNVDCPKTTWKGDIDLTGNIDQKGGIKSTEEIYSASDVRSNVSLNKHLHGGVEKGGDKTAGPQ</sequence>
<dbReference type="EMBL" id="MF459646">
    <property type="protein sequence ID" value="ASU03568.1"/>
    <property type="molecule type" value="Genomic_DNA"/>
</dbReference>
<reference evidence="2" key="1">
    <citation type="submission" date="2017-07" db="EMBL/GenBank/DDBJ databases">
        <authorList>
            <person name="Putnam M.J."/>
            <person name="Sharma R."/>
            <person name="Kruger J.L."/>
            <person name="Berg J.A."/>
            <person name="Payne A.M."/>
            <person name="Fajardo C.P."/>
            <person name="Breakwell D.P."/>
            <person name="Hope S."/>
            <person name="Grose J.H."/>
        </authorList>
    </citation>
    <scope>NUCLEOTIDE SEQUENCE [LARGE SCALE GENOMIC DNA]</scope>
</reference>
<name>A0A223LIL4_9CAUD</name>
<gene>
    <name evidence="1" type="ORF">RISINGSUN_102</name>
</gene>
<protein>
    <submittedName>
        <fullName evidence="1">Putative structural protein</fullName>
    </submittedName>
</protein>
<accession>A0A223LIL4</accession>
<keyword evidence="2" id="KW-1185">Reference proteome</keyword>
<dbReference type="InterPro" id="IPR044033">
    <property type="entry name" value="GpV-like_apex"/>
</dbReference>